<dbReference type="Proteomes" id="UP000001940">
    <property type="component" value="Chromosome V"/>
</dbReference>
<dbReference type="PIR" id="T25321">
    <property type="entry name" value="T25321"/>
</dbReference>
<dbReference type="CTD" id="188947"/>
<dbReference type="PaxDb" id="6239-T26H2.2"/>
<evidence type="ECO:0000259" key="2">
    <source>
        <dbReference type="PROSITE" id="PS50181"/>
    </source>
</evidence>
<dbReference type="Bgee" id="WBGene00012064">
    <property type="expression patterns" value="Expressed in embryo and 2 other cell types or tissues"/>
</dbReference>
<protein>
    <submittedName>
        <fullName evidence="3">F-box domain-containing protein</fullName>
    </submittedName>
</protein>
<dbReference type="PANTHER" id="PTHR22899">
    <property type="entry name" value="CYCLIN-RELATED F-BOX FAMILY"/>
    <property type="match status" value="1"/>
</dbReference>
<dbReference type="WormBase" id="T26H2.2a">
    <property type="protein sequence ID" value="CE16488"/>
    <property type="gene ID" value="WBGene00012064"/>
    <property type="gene designation" value="fbxb-115"/>
</dbReference>
<dbReference type="InterPro" id="IPR053222">
    <property type="entry name" value="Zygotic_Embryogenesis-Asso"/>
</dbReference>
<evidence type="ECO:0000313" key="3">
    <source>
        <dbReference type="EMBL" id="CAB04844.1"/>
    </source>
</evidence>
<dbReference type="OMA" id="CHEHTHH"/>
<evidence type="ECO:0000313" key="4">
    <source>
        <dbReference type="Proteomes" id="UP000001940"/>
    </source>
</evidence>
<evidence type="ECO:0000256" key="1">
    <source>
        <dbReference type="SAM" id="Phobius"/>
    </source>
</evidence>
<gene>
    <name evidence="3 5" type="primary">fbxb-115</name>
    <name evidence="3" type="ORF">CELE_T26H2.2</name>
    <name evidence="5" type="ORF">T26H2.2</name>
</gene>
<organism evidence="3 4">
    <name type="scientific">Caenorhabditis elegans</name>
    <dbReference type="NCBI Taxonomy" id="6239"/>
    <lineage>
        <taxon>Eukaryota</taxon>
        <taxon>Metazoa</taxon>
        <taxon>Ecdysozoa</taxon>
        <taxon>Nematoda</taxon>
        <taxon>Chromadorea</taxon>
        <taxon>Rhabditida</taxon>
        <taxon>Rhabditina</taxon>
        <taxon>Rhabditomorpha</taxon>
        <taxon>Rhabditoidea</taxon>
        <taxon>Rhabditidae</taxon>
        <taxon>Peloderinae</taxon>
        <taxon>Caenorhabditis</taxon>
    </lineage>
</organism>
<dbReference type="PhylomeDB" id="O18135"/>
<dbReference type="InParanoid" id="O18135"/>
<feature type="transmembrane region" description="Helical" evidence="1">
    <location>
        <begin position="18"/>
        <end position="36"/>
    </location>
</feature>
<proteinExistence type="predicted"/>
<dbReference type="HOGENOM" id="CLU_028840_1_3_1"/>
<keyword evidence="1" id="KW-1133">Transmembrane helix</keyword>
<dbReference type="AGR" id="WB:WBGene00012064"/>
<dbReference type="UCSC" id="T26H2.2">
    <property type="organism name" value="c. elegans"/>
</dbReference>
<dbReference type="PANTHER" id="PTHR22899:SF0">
    <property type="entry name" value="F-BOX ASSOCIATED DOMAIN-CONTAINING PROTEIN-RELATED"/>
    <property type="match status" value="1"/>
</dbReference>
<evidence type="ECO:0000313" key="5">
    <source>
        <dbReference type="WormBase" id="T26H2.2a"/>
    </source>
</evidence>
<dbReference type="FunCoup" id="O18135">
    <property type="interactions" value="8"/>
</dbReference>
<sequence>MSSFEHVKLGFHRDAVPFLRTFFIITAIFMPPFYLLRLPSKALNEVLSNMDVFELLSISFCSDSMKKAVKALSLEIENVNVTVTEKEVELNFESWHLPSFQLTLRFTNLENLPVSAKIAEPMGYGSVGSQDIYKEPITFSNDSLKFTARDYLCHVLDVVNKSEITITDAGGADGVSRKAIRDLFNGVPILQLIYDSDKFPNNVLKYTSCHAKQAKITPGLQLGILPYAHQVLCSNFEHLDINTSSLNFNGLLNLNSSLVDLSYSRFTEKDFNLFLKHWILGLSNPDLKRLRTFKRVDDLESLLRGICFKQQPASRSRTVSYNLSCTWTYQGGCDVRRNDGTEATIYIDKPEYFTFVVWEKSEISEISEN</sequence>
<dbReference type="GeneID" id="188947"/>
<dbReference type="Pfam" id="PF07735">
    <property type="entry name" value="FBA_2"/>
    <property type="match status" value="1"/>
</dbReference>
<dbReference type="InterPro" id="IPR012885">
    <property type="entry name" value="F-box_Sdz-33"/>
</dbReference>
<dbReference type="Pfam" id="PF00646">
    <property type="entry name" value="F-box"/>
    <property type="match status" value="1"/>
</dbReference>
<dbReference type="EMBL" id="BX284605">
    <property type="protein sequence ID" value="CAB04844.1"/>
    <property type="molecule type" value="Genomic_DNA"/>
</dbReference>
<dbReference type="AlphaFoldDB" id="O18135"/>
<dbReference type="RefSeq" id="NP_507741.1">
    <property type="nucleotide sequence ID" value="NM_075340.2"/>
</dbReference>
<keyword evidence="4" id="KW-1185">Reference proteome</keyword>
<reference evidence="3 4" key="1">
    <citation type="journal article" date="1998" name="Science">
        <title>Genome sequence of the nematode C. elegans: a platform for investigating biology.</title>
        <authorList>
            <consortium name="The C. elegans sequencing consortium"/>
            <person name="Sulson J.E."/>
            <person name="Waterston R."/>
        </authorList>
    </citation>
    <scope>NUCLEOTIDE SEQUENCE [LARGE SCALE GENOMIC DNA]</scope>
    <source>
        <strain evidence="3 4">Bristol N2</strain>
    </source>
</reference>
<keyword evidence="1" id="KW-0812">Transmembrane</keyword>
<dbReference type="ExpressionAtlas" id="O18135">
    <property type="expression patterns" value="baseline and differential"/>
</dbReference>
<feature type="domain" description="F-box" evidence="2">
    <location>
        <begin position="32"/>
        <end position="79"/>
    </location>
</feature>
<dbReference type="InterPro" id="IPR001810">
    <property type="entry name" value="F-box_dom"/>
</dbReference>
<name>O18135_CAEEL</name>
<accession>O18135</accession>
<dbReference type="PROSITE" id="PS50181">
    <property type="entry name" value="FBOX"/>
    <property type="match status" value="1"/>
</dbReference>
<keyword evidence="1" id="KW-0472">Membrane</keyword>